<evidence type="ECO:0000313" key="6">
    <source>
        <dbReference type="EMBL" id="KAK6194589.1"/>
    </source>
</evidence>
<dbReference type="PROSITE" id="PS51720">
    <property type="entry name" value="G_AIG1"/>
    <property type="match status" value="1"/>
</dbReference>
<reference evidence="6 7" key="1">
    <citation type="submission" date="2024-01" db="EMBL/GenBank/DDBJ databases">
        <title>The genome of the rayed Mediterranean limpet Patella caerulea (Linnaeus, 1758).</title>
        <authorList>
            <person name="Anh-Thu Weber A."/>
            <person name="Halstead-Nussloch G."/>
        </authorList>
    </citation>
    <scope>NUCLEOTIDE SEQUENCE [LARGE SCALE GENOMIC DNA]</scope>
    <source>
        <strain evidence="6">AATW-2023a</strain>
        <tissue evidence="6">Whole specimen</tissue>
    </source>
</reference>
<dbReference type="GO" id="GO:0005525">
    <property type="term" value="F:GTP binding"/>
    <property type="evidence" value="ECO:0007669"/>
    <property type="project" value="UniProtKB-KW"/>
</dbReference>
<dbReference type="Gene3D" id="3.40.50.300">
    <property type="entry name" value="P-loop containing nucleotide triphosphate hydrolases"/>
    <property type="match status" value="1"/>
</dbReference>
<dbReference type="FunFam" id="3.40.50.300:FF:000366">
    <property type="entry name" value="GTPase, IMAP family member 2"/>
    <property type="match status" value="1"/>
</dbReference>
<dbReference type="EMBL" id="JAZGQO010000001">
    <property type="protein sequence ID" value="KAK6194589.1"/>
    <property type="molecule type" value="Genomic_DNA"/>
</dbReference>
<dbReference type="PANTHER" id="PTHR10903:SF184">
    <property type="entry name" value="GTP-BINDING PROTEIN A"/>
    <property type="match status" value="1"/>
</dbReference>
<keyword evidence="4" id="KW-0175">Coiled coil</keyword>
<dbReference type="Pfam" id="PF04548">
    <property type="entry name" value="AIG1"/>
    <property type="match status" value="1"/>
</dbReference>
<sequence length="535" mass="62455">MSLQRFISTFLVFNKDSGFQNTGDMTKQIEQLEISRRRAAEDVDQKDVEEMVIHEEQKPVSLLESLFNKVTLNVFTESMPEKIKRSRRELKERRAQERRIKELKKHGDNLLGPDGYVRIGLLGKTGIGKSHFGNSLLKQKAFTSNVSFMSVTKKCKFEERKLDKKTTLLVIDTPGLFDTKEPNEATSKEIVRSIALAAPGPHIYIFVIGVGRFTPEEVNTVNILQEVFGERVLKHVIVVFTRKDELDGAPTKEFVENAPPELKDLLQKCGHRFAFINNKADADTLQEDVDVILDLIFQTIGDNRGAYYTNDMYVEAEKIVDKKREEIQIEKERQQEKLLREKNEILIAATESCGQETDRRLLKDTQDTELKLETKRRELEELEETMRLVAEKTKEEERRLMVFNEEQRKIREQEEIRTREMLKEDSRLRKLEEENQRLQEEDRKRRQELEVEKERLRKLEEKVMKKLEEDNNSAISKAFKKIAEVDNRILENTEINPIREAKKQVETNDTFLGKIGSSIKNAGADALNWVKSWWN</sequence>
<dbReference type="AlphaFoldDB" id="A0AAN8KA13"/>
<organism evidence="6 7">
    <name type="scientific">Patella caerulea</name>
    <name type="common">Rayed Mediterranean limpet</name>
    <dbReference type="NCBI Taxonomy" id="87958"/>
    <lineage>
        <taxon>Eukaryota</taxon>
        <taxon>Metazoa</taxon>
        <taxon>Spiralia</taxon>
        <taxon>Lophotrochozoa</taxon>
        <taxon>Mollusca</taxon>
        <taxon>Gastropoda</taxon>
        <taxon>Patellogastropoda</taxon>
        <taxon>Patelloidea</taxon>
        <taxon>Patellidae</taxon>
        <taxon>Patella</taxon>
    </lineage>
</organism>
<evidence type="ECO:0000256" key="2">
    <source>
        <dbReference type="ARBA" id="ARBA00022741"/>
    </source>
</evidence>
<keyword evidence="7" id="KW-1185">Reference proteome</keyword>
<dbReference type="SUPFAM" id="SSF52540">
    <property type="entry name" value="P-loop containing nucleoside triphosphate hydrolases"/>
    <property type="match status" value="1"/>
</dbReference>
<evidence type="ECO:0000259" key="5">
    <source>
        <dbReference type="PROSITE" id="PS51720"/>
    </source>
</evidence>
<evidence type="ECO:0000256" key="1">
    <source>
        <dbReference type="ARBA" id="ARBA00008535"/>
    </source>
</evidence>
<name>A0AAN8KA13_PATCE</name>
<gene>
    <name evidence="6" type="ORF">SNE40_000197</name>
</gene>
<comment type="caution">
    <text evidence="6">The sequence shown here is derived from an EMBL/GenBank/DDBJ whole genome shotgun (WGS) entry which is preliminary data.</text>
</comment>
<evidence type="ECO:0000256" key="3">
    <source>
        <dbReference type="ARBA" id="ARBA00023134"/>
    </source>
</evidence>
<evidence type="ECO:0000256" key="4">
    <source>
        <dbReference type="SAM" id="Coils"/>
    </source>
</evidence>
<accession>A0AAN8KA13</accession>
<keyword evidence="2" id="KW-0547">Nucleotide-binding</keyword>
<feature type="domain" description="AIG1-type G" evidence="5">
    <location>
        <begin position="114"/>
        <end position="317"/>
    </location>
</feature>
<protein>
    <recommendedName>
        <fullName evidence="5">AIG1-type G domain-containing protein</fullName>
    </recommendedName>
</protein>
<dbReference type="Proteomes" id="UP001347796">
    <property type="component" value="Unassembled WGS sequence"/>
</dbReference>
<dbReference type="PANTHER" id="PTHR10903">
    <property type="entry name" value="GTPASE, IMAP FAMILY MEMBER-RELATED"/>
    <property type="match status" value="1"/>
</dbReference>
<dbReference type="InterPro" id="IPR027417">
    <property type="entry name" value="P-loop_NTPase"/>
</dbReference>
<comment type="similarity">
    <text evidence="1">Belongs to the TRAFAC class TrmE-Era-EngA-EngB-Septin-like GTPase superfamily. AIG1/Toc34/Toc159-like paraseptin GTPase family. IAN subfamily.</text>
</comment>
<dbReference type="InterPro" id="IPR045058">
    <property type="entry name" value="GIMA/IAN/Toc"/>
</dbReference>
<dbReference type="InterPro" id="IPR006703">
    <property type="entry name" value="G_AIG1"/>
</dbReference>
<proteinExistence type="inferred from homology"/>
<keyword evidence="3" id="KW-0342">GTP-binding</keyword>
<feature type="coiled-coil region" evidence="4">
    <location>
        <begin position="313"/>
        <end position="477"/>
    </location>
</feature>
<evidence type="ECO:0000313" key="7">
    <source>
        <dbReference type="Proteomes" id="UP001347796"/>
    </source>
</evidence>